<proteinExistence type="inferred from homology"/>
<feature type="binding site" evidence="9">
    <location>
        <position position="295"/>
    </location>
    <ligand>
        <name>Mg(2+)</name>
        <dbReference type="ChEBI" id="CHEBI:18420"/>
        <label>1</label>
    </ligand>
</feature>
<evidence type="ECO:0000259" key="14">
    <source>
        <dbReference type="PROSITE" id="PS51999"/>
    </source>
</evidence>
<dbReference type="GO" id="GO:0005634">
    <property type="term" value="C:nucleus"/>
    <property type="evidence" value="ECO:0007669"/>
    <property type="project" value="TreeGrafter"/>
</dbReference>
<organism evidence="15 16">
    <name type="scientific">Paraglomus occultum</name>
    <dbReference type="NCBI Taxonomy" id="144539"/>
    <lineage>
        <taxon>Eukaryota</taxon>
        <taxon>Fungi</taxon>
        <taxon>Fungi incertae sedis</taxon>
        <taxon>Mucoromycota</taxon>
        <taxon>Glomeromycotina</taxon>
        <taxon>Glomeromycetes</taxon>
        <taxon>Paraglomerales</taxon>
        <taxon>Paraglomeraceae</taxon>
        <taxon>Paraglomus</taxon>
    </lineage>
</organism>
<keyword evidence="12" id="KW-0234">DNA repair</keyword>
<evidence type="ECO:0000256" key="6">
    <source>
        <dbReference type="ARBA" id="ARBA00022842"/>
    </source>
</evidence>
<feature type="active site" description="Proton donor/acceptor" evidence="8">
    <location>
        <position position="191"/>
    </location>
</feature>
<evidence type="ECO:0000256" key="1">
    <source>
        <dbReference type="ARBA" id="ARBA00007092"/>
    </source>
</evidence>
<feature type="domain" description="GRF-type" evidence="14">
    <location>
        <begin position="520"/>
        <end position="567"/>
    </location>
</feature>
<dbReference type="PROSITE" id="PS51435">
    <property type="entry name" value="AP_NUCLEASE_F1_4"/>
    <property type="match status" value="1"/>
</dbReference>
<evidence type="ECO:0000256" key="12">
    <source>
        <dbReference type="RuleBase" id="RU362131"/>
    </source>
</evidence>
<dbReference type="GO" id="GO:0008311">
    <property type="term" value="F:double-stranded DNA 3'-5' DNA exonuclease activity"/>
    <property type="evidence" value="ECO:0007669"/>
    <property type="project" value="TreeGrafter"/>
</dbReference>
<evidence type="ECO:0000256" key="7">
    <source>
        <dbReference type="ARBA" id="ARBA00023242"/>
    </source>
</evidence>
<keyword evidence="6 9" id="KW-0460">Magnesium</keyword>
<dbReference type="GO" id="GO:0008270">
    <property type="term" value="F:zinc ion binding"/>
    <property type="evidence" value="ECO:0007669"/>
    <property type="project" value="UniProtKB-KW"/>
</dbReference>
<keyword evidence="12" id="KW-0227">DNA damage</keyword>
<comment type="caution">
    <text evidence="15">The sequence shown here is derived from an EMBL/GenBank/DDBJ whole genome shotgun (WGS) entry which is preliminary data.</text>
</comment>
<evidence type="ECO:0000256" key="5">
    <source>
        <dbReference type="ARBA" id="ARBA00022833"/>
    </source>
</evidence>
<keyword evidence="16" id="KW-1185">Reference proteome</keyword>
<feature type="region of interest" description="Disordered" evidence="13">
    <location>
        <begin position="574"/>
        <end position="595"/>
    </location>
</feature>
<evidence type="ECO:0000256" key="10">
    <source>
        <dbReference type="PIRSR" id="PIRSR604808-3"/>
    </source>
</evidence>
<feature type="binding site" evidence="9">
    <location>
        <position position="42"/>
    </location>
    <ligand>
        <name>Mg(2+)</name>
        <dbReference type="ChEBI" id="CHEBI:18420"/>
        <label>1</label>
    </ligand>
</feature>
<evidence type="ECO:0000256" key="3">
    <source>
        <dbReference type="ARBA" id="ARBA00022771"/>
    </source>
</evidence>
<dbReference type="GO" id="GO:0008081">
    <property type="term" value="F:phosphoric diester hydrolase activity"/>
    <property type="evidence" value="ECO:0007669"/>
    <property type="project" value="TreeGrafter"/>
</dbReference>
<dbReference type="NCBIfam" id="TIGR00633">
    <property type="entry name" value="xth"/>
    <property type="match status" value="1"/>
</dbReference>
<dbReference type="PANTHER" id="PTHR22748:SF4">
    <property type="entry name" value="DNA-(APURINIC OR APYRIMIDINIC SITE) ENDONUCLEASE 2"/>
    <property type="match status" value="1"/>
</dbReference>
<name>A0A9N8VUC3_9GLOM</name>
<dbReference type="PANTHER" id="PTHR22748">
    <property type="entry name" value="AP ENDONUCLEASE"/>
    <property type="match status" value="1"/>
</dbReference>
<dbReference type="Pfam" id="PF06839">
    <property type="entry name" value="Zn_ribbon_GRF"/>
    <property type="match status" value="1"/>
</dbReference>
<feature type="site" description="Important for catalytic activity" evidence="10">
    <location>
        <position position="269"/>
    </location>
</feature>
<feature type="compositionally biased region" description="Basic and acidic residues" evidence="13">
    <location>
        <begin position="382"/>
        <end position="397"/>
    </location>
</feature>
<evidence type="ECO:0000313" key="15">
    <source>
        <dbReference type="EMBL" id="CAG8462769.1"/>
    </source>
</evidence>
<dbReference type="SUPFAM" id="SSF56219">
    <property type="entry name" value="DNase I-like"/>
    <property type="match status" value="1"/>
</dbReference>
<dbReference type="InterPro" id="IPR005135">
    <property type="entry name" value="Endo/exonuclease/phosphatase"/>
</dbReference>
<feature type="binding site" evidence="9">
    <location>
        <position position="7"/>
    </location>
    <ligand>
        <name>Mg(2+)</name>
        <dbReference type="ChEBI" id="CHEBI:18420"/>
        <label>1</label>
    </ligand>
</feature>
<evidence type="ECO:0000256" key="13">
    <source>
        <dbReference type="SAM" id="MobiDB-lite"/>
    </source>
</evidence>
<feature type="binding site" evidence="9">
    <location>
        <position position="294"/>
    </location>
    <ligand>
        <name>Mg(2+)</name>
        <dbReference type="ChEBI" id="CHEBI:18420"/>
        <label>1</label>
    </ligand>
</feature>
<dbReference type="EC" id="3.1.-.-" evidence="12"/>
<protein>
    <recommendedName>
        <fullName evidence="12">DNA-(apurinic or apyrimidinic site) endonuclease</fullName>
        <ecNumber evidence="12">3.1.-.-</ecNumber>
    </recommendedName>
</protein>
<evidence type="ECO:0000256" key="8">
    <source>
        <dbReference type="PIRSR" id="PIRSR604808-1"/>
    </source>
</evidence>
<dbReference type="GO" id="GO:0003906">
    <property type="term" value="F:DNA-(apurinic or apyrimidinic site) endonuclease activity"/>
    <property type="evidence" value="ECO:0007669"/>
    <property type="project" value="TreeGrafter"/>
</dbReference>
<comment type="cofactor">
    <cofactor evidence="9 12">
        <name>Mg(2+)</name>
        <dbReference type="ChEBI" id="CHEBI:18420"/>
    </cofactor>
    <cofactor evidence="9 12">
        <name>Mn(2+)</name>
        <dbReference type="ChEBI" id="CHEBI:29035"/>
    </cofactor>
    <text evidence="9 12">Probably binds two magnesium or manganese ions per subunit.</text>
</comment>
<keyword evidence="5" id="KW-0862">Zinc</keyword>
<dbReference type="InterPro" id="IPR004808">
    <property type="entry name" value="AP_endonuc_1"/>
</dbReference>
<evidence type="ECO:0000313" key="16">
    <source>
        <dbReference type="Proteomes" id="UP000789572"/>
    </source>
</evidence>
<feature type="region of interest" description="Disordered" evidence="13">
    <location>
        <begin position="382"/>
        <end position="425"/>
    </location>
</feature>
<evidence type="ECO:0000256" key="9">
    <source>
        <dbReference type="PIRSR" id="PIRSR604808-2"/>
    </source>
</evidence>
<dbReference type="CDD" id="cd09088">
    <property type="entry name" value="Ape2-like_AP-endo"/>
    <property type="match status" value="1"/>
</dbReference>
<dbReference type="Gene3D" id="3.60.10.10">
    <property type="entry name" value="Endonuclease/exonuclease/phosphatase"/>
    <property type="match status" value="1"/>
</dbReference>
<dbReference type="InterPro" id="IPR036691">
    <property type="entry name" value="Endo/exonu/phosph_ase_sf"/>
</dbReference>
<dbReference type="EMBL" id="CAJVPJ010000036">
    <property type="protein sequence ID" value="CAG8462769.1"/>
    <property type="molecule type" value="Genomic_DNA"/>
</dbReference>
<feature type="site" description="Transition state stabilizer" evidence="10">
    <location>
        <position position="193"/>
    </location>
</feature>
<sequence length="595" mass="65849">MRLLTWNVNGLRSLDQYYPWCEHKCYKTILDTLNADIICFQETKITLDRLDSSLALIPGYDAYFSFTKGKSAYSGVVTYVKNAVISPIAAEEGISGIYAKTASAMKESDDTTPEAVIGCIPPGYTTEELLAIDSEGRCVVLDFNLFTLFNVYCPNESSLERRPFKLKFYEILKARVEGLLQTGKRVIVVGDMNIEHKEIDHCNPKGATKDKGLNAFGDHPARKWFDSFVVPNGPMVDVCRMFHPGEKAMYTCWSTVLNARPANYGVRIDYILADKGLMKWFKSCNIDPSIMGSDHCPVVAELYDEIHDKQKHVLLDEINLKGKARAETPRLCAKYMAKFAGKQQTLQSFFTSATQNKATLGLGKSATEGSSANSCERSYDAKIDTDENADQKKDTLSVEKATAKRPRKQVSKPVQKKLSISKEQISPPCSQTSIANFFKSAATTRESAEEKIISTTEETLSQCSSPQEVSQSTSLGSQDAPIDLDPLEISDKDTKVTGNKNIEVTNKWNALFTPKPIPNCNVHGEPCKQFKVNKTGPNRGRLFYLCSRPVGSTPESRCNFFEWANAATSSSSSLSAGKRVAGASSNIKEKKSRTV</sequence>
<dbReference type="Pfam" id="PF03372">
    <property type="entry name" value="Exo_endo_phos"/>
    <property type="match status" value="1"/>
</dbReference>
<reference evidence="15" key="1">
    <citation type="submission" date="2021-06" db="EMBL/GenBank/DDBJ databases">
        <authorList>
            <person name="Kallberg Y."/>
            <person name="Tangrot J."/>
            <person name="Rosling A."/>
        </authorList>
    </citation>
    <scope>NUCLEOTIDE SEQUENCE</scope>
    <source>
        <strain evidence="15">IA702</strain>
    </source>
</reference>
<feature type="active site" description="Proton acceptor" evidence="8">
    <location>
        <position position="295"/>
    </location>
</feature>
<dbReference type="FunFam" id="3.60.10.10:FF:000079">
    <property type="entry name" value="DNA-(apurinic or apyrimidinic site) lyase"/>
    <property type="match status" value="1"/>
</dbReference>
<feature type="region of interest" description="Disordered" evidence="13">
    <location>
        <begin position="456"/>
        <end position="485"/>
    </location>
</feature>
<comment type="similarity">
    <text evidence="1 12">Belongs to the DNA repair enzymes AP/ExoA family.</text>
</comment>
<keyword evidence="3 11" id="KW-0863">Zinc-finger</keyword>
<dbReference type="PROSITE" id="PS51999">
    <property type="entry name" value="ZF_GRF"/>
    <property type="match status" value="1"/>
</dbReference>
<keyword evidence="7" id="KW-0539">Nucleus</keyword>
<keyword evidence="2 9" id="KW-0479">Metal-binding</keyword>
<accession>A0A9N8VUC3</accession>
<evidence type="ECO:0000256" key="4">
    <source>
        <dbReference type="ARBA" id="ARBA00022801"/>
    </source>
</evidence>
<dbReference type="AlphaFoldDB" id="A0A9N8VUC3"/>
<gene>
    <name evidence="15" type="ORF">POCULU_LOCUS648</name>
</gene>
<evidence type="ECO:0000256" key="11">
    <source>
        <dbReference type="PROSITE-ProRule" id="PRU01343"/>
    </source>
</evidence>
<dbReference type="GO" id="GO:0006284">
    <property type="term" value="P:base-excision repair"/>
    <property type="evidence" value="ECO:0007669"/>
    <property type="project" value="TreeGrafter"/>
</dbReference>
<feature type="compositionally biased region" description="Polar residues" evidence="13">
    <location>
        <begin position="456"/>
        <end position="477"/>
    </location>
</feature>
<keyword evidence="4" id="KW-0378">Hydrolase</keyword>
<dbReference type="InterPro" id="IPR010666">
    <property type="entry name" value="Znf_GRF"/>
</dbReference>
<feature type="active site" evidence="8">
    <location>
        <position position="152"/>
    </location>
</feature>
<dbReference type="Proteomes" id="UP000789572">
    <property type="component" value="Unassembled WGS sequence"/>
</dbReference>
<feature type="binding site" evidence="9">
    <location>
        <position position="191"/>
    </location>
    <ligand>
        <name>Mg(2+)</name>
        <dbReference type="ChEBI" id="CHEBI:18420"/>
        <label>1</label>
    </ligand>
</feature>
<evidence type="ECO:0000256" key="2">
    <source>
        <dbReference type="ARBA" id="ARBA00022723"/>
    </source>
</evidence>
<keyword evidence="9" id="KW-0464">Manganese</keyword>
<dbReference type="OrthoDB" id="391817at2759"/>
<feature type="binding site" evidence="9">
    <location>
        <position position="193"/>
    </location>
    <ligand>
        <name>Mg(2+)</name>
        <dbReference type="ChEBI" id="CHEBI:18420"/>
        <label>1</label>
    </ligand>
</feature>
<feature type="site" description="Interaction with DNA substrate" evidence="10">
    <location>
        <position position="295"/>
    </location>
</feature>